<dbReference type="InterPro" id="IPR033121">
    <property type="entry name" value="PEPTIDASE_A1"/>
</dbReference>
<evidence type="ECO:0000259" key="4">
    <source>
        <dbReference type="PROSITE" id="PS51767"/>
    </source>
</evidence>
<dbReference type="Pfam" id="PF00026">
    <property type="entry name" value="Asp"/>
    <property type="match status" value="1"/>
</dbReference>
<feature type="compositionally biased region" description="Basic and acidic residues" evidence="1">
    <location>
        <begin position="507"/>
        <end position="522"/>
    </location>
</feature>
<feature type="transmembrane region" description="Helical" evidence="2">
    <location>
        <begin position="454"/>
        <end position="479"/>
    </location>
</feature>
<keyword evidence="6" id="KW-1185">Reference proteome</keyword>
<name>A0AAN9U376_9PEZI</name>
<sequence length="622" mass="66884">MLHLLLLIFPLLTPSYGLSCDAGPISVPLKDTQVLPDVNGSYMIGLSTQVGSPPQDILMLPWAELNNTWIYDYEPYCDDTVLWNDLMCQVRRGNFFYENASSTYDEQTSTVAAGGASNETNDEGAETGIPDLLSESLDGTDTIAVGSLNLTRFPLGIPRLEWDHGYTTLHALGLGSNSTLLNSLVQAGSIASRVWSIFWGRMWVDDWVDGSVVFGGYNSELVSGENHTQALDYSDDTGCWTGMKVVVSDIKLNFPNGEDVSIFPTNYALPACIVPHGQLLIEAPVDLRQAFESLTEMNYTGASYGLHWSAAQYSAIGAYGGDMTISLTSGFSVRVSNDQFIVPYVYVDYDGARKEDTSIKEFLWNAVSDQSATLGRYFLTAAYLMVNHDSNSFTLWQANATTSSNLVSVMDAKSAETCGNVSGVVQPSATTSAKSAATASTLYNSSPLSDSTSVGAVVGGIVGGVAALALVALGAFFLARRRTRRARSQQLSPGQGTPSDGNTTKPEYIRGLETTERQHGEGPFELGGPKGPEAHELPLNEGPREIWGHEVTPAQVGDGLVHEMDGNVENGPMTPLKQISEAADGTPGRDYDTDAPCFVGWIESMLKKLIEPGSTIDNLTMS</sequence>
<feature type="chain" id="PRO_5042891065" description="Peptidase A1 domain-containing protein" evidence="3">
    <location>
        <begin position="18"/>
        <end position="622"/>
    </location>
</feature>
<feature type="region of interest" description="Disordered" evidence="1">
    <location>
        <begin position="485"/>
        <end position="535"/>
    </location>
</feature>
<evidence type="ECO:0000313" key="6">
    <source>
        <dbReference type="Proteomes" id="UP001320245"/>
    </source>
</evidence>
<dbReference type="Gene3D" id="2.40.70.10">
    <property type="entry name" value="Acid Proteases"/>
    <property type="match status" value="2"/>
</dbReference>
<keyword evidence="2" id="KW-1133">Transmembrane helix</keyword>
<feature type="compositionally biased region" description="Polar residues" evidence="1">
    <location>
        <begin position="488"/>
        <end position="505"/>
    </location>
</feature>
<organism evidence="5 6">
    <name type="scientific">Cytospora paraplurivora</name>
    <dbReference type="NCBI Taxonomy" id="2898453"/>
    <lineage>
        <taxon>Eukaryota</taxon>
        <taxon>Fungi</taxon>
        <taxon>Dikarya</taxon>
        <taxon>Ascomycota</taxon>
        <taxon>Pezizomycotina</taxon>
        <taxon>Sordariomycetes</taxon>
        <taxon>Sordariomycetidae</taxon>
        <taxon>Diaporthales</taxon>
        <taxon>Cytosporaceae</taxon>
        <taxon>Cytospora</taxon>
    </lineage>
</organism>
<dbReference type="EMBL" id="JAJSPL020000037">
    <property type="protein sequence ID" value="KAK7735646.1"/>
    <property type="molecule type" value="Genomic_DNA"/>
</dbReference>
<keyword evidence="2" id="KW-0472">Membrane</keyword>
<keyword evidence="3" id="KW-0732">Signal</keyword>
<dbReference type="SUPFAM" id="SSF50630">
    <property type="entry name" value="Acid proteases"/>
    <property type="match status" value="1"/>
</dbReference>
<reference evidence="5 6" key="1">
    <citation type="journal article" date="2023" name="PLoS ONE">
        <title>Cytospora paraplurivora sp. nov. isolated from orchards with fruit tree decline syndrome in Ontario, Canada.</title>
        <authorList>
            <person name="Ilyukhin E."/>
            <person name="Nguyen H.D.T."/>
            <person name="Castle A.J."/>
            <person name="Ellouze W."/>
        </authorList>
    </citation>
    <scope>NUCLEOTIDE SEQUENCE [LARGE SCALE GENOMIC DNA]</scope>
    <source>
        <strain evidence="5 6">FDS-564</strain>
    </source>
</reference>
<dbReference type="PROSITE" id="PS51767">
    <property type="entry name" value="PEPTIDASE_A1"/>
    <property type="match status" value="1"/>
</dbReference>
<comment type="caution">
    <text evidence="5">The sequence shown here is derived from an EMBL/GenBank/DDBJ whole genome shotgun (WGS) entry which is preliminary data.</text>
</comment>
<feature type="signal peptide" evidence="3">
    <location>
        <begin position="1"/>
        <end position="17"/>
    </location>
</feature>
<dbReference type="AlphaFoldDB" id="A0AAN9U376"/>
<evidence type="ECO:0000256" key="1">
    <source>
        <dbReference type="SAM" id="MobiDB-lite"/>
    </source>
</evidence>
<evidence type="ECO:0000256" key="3">
    <source>
        <dbReference type="SAM" id="SignalP"/>
    </source>
</evidence>
<feature type="domain" description="Peptidase A1" evidence="4">
    <location>
        <begin position="44"/>
        <end position="396"/>
    </location>
</feature>
<protein>
    <recommendedName>
        <fullName evidence="4">Peptidase A1 domain-containing protein</fullName>
    </recommendedName>
</protein>
<evidence type="ECO:0000313" key="5">
    <source>
        <dbReference type="EMBL" id="KAK7735646.1"/>
    </source>
</evidence>
<dbReference type="InterPro" id="IPR021109">
    <property type="entry name" value="Peptidase_aspartic_dom_sf"/>
</dbReference>
<proteinExistence type="predicted"/>
<evidence type="ECO:0000256" key="2">
    <source>
        <dbReference type="SAM" id="Phobius"/>
    </source>
</evidence>
<accession>A0AAN9U376</accession>
<gene>
    <name evidence="5" type="ORF">SLS53_007386</name>
</gene>
<keyword evidence="2" id="KW-0812">Transmembrane</keyword>
<dbReference type="Proteomes" id="UP001320245">
    <property type="component" value="Unassembled WGS sequence"/>
</dbReference>